<evidence type="ECO:0000313" key="2">
    <source>
        <dbReference type="EMBL" id="SFR13540.1"/>
    </source>
</evidence>
<evidence type="ECO:0000313" key="3">
    <source>
        <dbReference type="Proteomes" id="UP000199584"/>
    </source>
</evidence>
<dbReference type="EMBL" id="FOYM01000028">
    <property type="protein sequence ID" value="SFR13540.1"/>
    <property type="molecule type" value="Genomic_DNA"/>
</dbReference>
<dbReference type="Proteomes" id="UP000199584">
    <property type="component" value="Unassembled WGS sequence"/>
</dbReference>
<keyword evidence="1" id="KW-0472">Membrane</keyword>
<organism evidence="2 3">
    <name type="scientific">Desulfoscipio geothermicus DSM 3669</name>
    <dbReference type="NCBI Taxonomy" id="1121426"/>
    <lineage>
        <taxon>Bacteria</taxon>
        <taxon>Bacillati</taxon>
        <taxon>Bacillota</taxon>
        <taxon>Clostridia</taxon>
        <taxon>Eubacteriales</taxon>
        <taxon>Desulfallaceae</taxon>
        <taxon>Desulfoscipio</taxon>
    </lineage>
</organism>
<proteinExistence type="predicted"/>
<feature type="transmembrane region" description="Helical" evidence="1">
    <location>
        <begin position="22"/>
        <end position="38"/>
    </location>
</feature>
<evidence type="ECO:0000256" key="1">
    <source>
        <dbReference type="SAM" id="Phobius"/>
    </source>
</evidence>
<gene>
    <name evidence="2" type="ORF">SAMN05660706_12822</name>
</gene>
<name>A0A1I6E712_9FIRM</name>
<reference evidence="3" key="1">
    <citation type="submission" date="2016-10" db="EMBL/GenBank/DDBJ databases">
        <authorList>
            <person name="Varghese N."/>
            <person name="Submissions S."/>
        </authorList>
    </citation>
    <scope>NUCLEOTIDE SEQUENCE [LARGE SCALE GENOMIC DNA]</scope>
    <source>
        <strain evidence="3">DSM 3669</strain>
    </source>
</reference>
<dbReference type="AlphaFoldDB" id="A0A1I6E712"/>
<sequence length="39" mass="4438">MTDQNDHDKLNIFFTSELLEDYAALAISALILILVLLLF</sequence>
<keyword evidence="1" id="KW-1133">Transmembrane helix</keyword>
<keyword evidence="3" id="KW-1185">Reference proteome</keyword>
<accession>A0A1I6E712</accession>
<protein>
    <submittedName>
        <fullName evidence="2">Uncharacterized protein</fullName>
    </submittedName>
</protein>
<keyword evidence="1" id="KW-0812">Transmembrane</keyword>